<name>A0A4V3RL75_9CLOT</name>
<keyword evidence="1 3" id="KW-0808">Transferase</keyword>
<dbReference type="EMBL" id="SRYR01000002">
    <property type="protein sequence ID" value="TGY42670.1"/>
    <property type="molecule type" value="Genomic_DNA"/>
</dbReference>
<evidence type="ECO:0000259" key="2">
    <source>
        <dbReference type="PROSITE" id="PS51186"/>
    </source>
</evidence>
<dbReference type="Gene3D" id="3.40.630.30">
    <property type="match status" value="1"/>
</dbReference>
<dbReference type="Pfam" id="PF00583">
    <property type="entry name" value="Acetyltransf_1"/>
    <property type="match status" value="1"/>
</dbReference>
<dbReference type="AlphaFoldDB" id="A0A4V3RL75"/>
<dbReference type="GO" id="GO:0008080">
    <property type="term" value="F:N-acetyltransferase activity"/>
    <property type="evidence" value="ECO:0007669"/>
    <property type="project" value="InterPro"/>
</dbReference>
<organism evidence="3 4">
    <name type="scientific">Clostridium sartagoforme</name>
    <dbReference type="NCBI Taxonomy" id="84031"/>
    <lineage>
        <taxon>Bacteria</taxon>
        <taxon>Bacillati</taxon>
        <taxon>Bacillota</taxon>
        <taxon>Clostridia</taxon>
        <taxon>Eubacteriales</taxon>
        <taxon>Clostridiaceae</taxon>
        <taxon>Clostridium</taxon>
    </lineage>
</organism>
<gene>
    <name evidence="3" type="ORF">E5347_07620</name>
</gene>
<reference evidence="3 4" key="1">
    <citation type="submission" date="2019-04" db="EMBL/GenBank/DDBJ databases">
        <title>Microbes associate with the intestines of laboratory mice.</title>
        <authorList>
            <person name="Navarre W."/>
            <person name="Wong E."/>
            <person name="Huang K."/>
            <person name="Tropini C."/>
            <person name="Ng K."/>
            <person name="Yu B."/>
        </authorList>
    </citation>
    <scope>NUCLEOTIDE SEQUENCE [LARGE SCALE GENOMIC DNA]</scope>
    <source>
        <strain evidence="3 4">NM50_B9-20</strain>
    </source>
</reference>
<proteinExistence type="predicted"/>
<dbReference type="PANTHER" id="PTHR13947:SF37">
    <property type="entry name" value="LD18367P"/>
    <property type="match status" value="1"/>
</dbReference>
<dbReference type="OrthoDB" id="5419426at2"/>
<comment type="caution">
    <text evidence="3">The sequence shown here is derived from an EMBL/GenBank/DDBJ whole genome shotgun (WGS) entry which is preliminary data.</text>
</comment>
<dbReference type="InterPro" id="IPR016181">
    <property type="entry name" value="Acyl_CoA_acyltransferase"/>
</dbReference>
<sequence>MKDIKIRRARAGDEPQILKLVEEVLSPYGLKLNPKGEDLDITNIAKFYTKNNGAFEVLEFKRRIIGSYGIYKIDEETCELRKMYLHKDFQGMGLGNIMIENSFRIAKRLHYKKITLQTNSVLYKALKLYKKYGFEDFQDEVCDRCDIAMQKYIA</sequence>
<feature type="domain" description="N-acetyltransferase" evidence="2">
    <location>
        <begin position="4"/>
        <end position="154"/>
    </location>
</feature>
<dbReference type="PROSITE" id="PS51186">
    <property type="entry name" value="GNAT"/>
    <property type="match status" value="1"/>
</dbReference>
<protein>
    <submittedName>
        <fullName evidence="3">N-acetyltransferase</fullName>
    </submittedName>
</protein>
<dbReference type="CDD" id="cd04301">
    <property type="entry name" value="NAT_SF"/>
    <property type="match status" value="1"/>
</dbReference>
<dbReference type="InterPro" id="IPR050769">
    <property type="entry name" value="NAT_camello-type"/>
</dbReference>
<dbReference type="SUPFAM" id="SSF55729">
    <property type="entry name" value="Acyl-CoA N-acyltransferases (Nat)"/>
    <property type="match status" value="1"/>
</dbReference>
<dbReference type="InterPro" id="IPR000182">
    <property type="entry name" value="GNAT_dom"/>
</dbReference>
<evidence type="ECO:0000256" key="1">
    <source>
        <dbReference type="ARBA" id="ARBA00022679"/>
    </source>
</evidence>
<evidence type="ECO:0000313" key="4">
    <source>
        <dbReference type="Proteomes" id="UP000306888"/>
    </source>
</evidence>
<dbReference type="RefSeq" id="WP_136006078.1">
    <property type="nucleotide sequence ID" value="NZ_SRYR01000002.1"/>
</dbReference>
<dbReference type="Proteomes" id="UP000306888">
    <property type="component" value="Unassembled WGS sequence"/>
</dbReference>
<keyword evidence="4" id="KW-1185">Reference proteome</keyword>
<accession>A0A4V3RL75</accession>
<evidence type="ECO:0000313" key="3">
    <source>
        <dbReference type="EMBL" id="TGY42670.1"/>
    </source>
</evidence>
<dbReference type="PANTHER" id="PTHR13947">
    <property type="entry name" value="GNAT FAMILY N-ACETYLTRANSFERASE"/>
    <property type="match status" value="1"/>
</dbReference>